<gene>
    <name evidence="2" type="ORF">SAMN04490178_1143</name>
</gene>
<dbReference type="EMBL" id="FODY01000014">
    <property type="protein sequence ID" value="SEP22235.1"/>
    <property type="molecule type" value="Genomic_DNA"/>
</dbReference>
<dbReference type="Pfam" id="PF02915">
    <property type="entry name" value="Rubrerythrin"/>
    <property type="match status" value="1"/>
</dbReference>
<dbReference type="Proteomes" id="UP000198847">
    <property type="component" value="Unassembled WGS sequence"/>
</dbReference>
<dbReference type="OrthoDB" id="9792569at2"/>
<dbReference type="CDD" id="cd01045">
    <property type="entry name" value="Ferritin_like_AB"/>
    <property type="match status" value="1"/>
</dbReference>
<dbReference type="SUPFAM" id="SSF47240">
    <property type="entry name" value="Ferritin-like"/>
    <property type="match status" value="1"/>
</dbReference>
<dbReference type="GO" id="GO:0016491">
    <property type="term" value="F:oxidoreductase activity"/>
    <property type="evidence" value="ECO:0007669"/>
    <property type="project" value="InterPro"/>
</dbReference>
<evidence type="ECO:0000313" key="3">
    <source>
        <dbReference type="Proteomes" id="UP000198847"/>
    </source>
</evidence>
<evidence type="ECO:0000259" key="1">
    <source>
        <dbReference type="Pfam" id="PF02915"/>
    </source>
</evidence>
<dbReference type="Gene3D" id="1.20.5.420">
    <property type="entry name" value="Immunoglobulin FC, subunit C"/>
    <property type="match status" value="2"/>
</dbReference>
<reference evidence="2 3" key="1">
    <citation type="submission" date="2016-10" db="EMBL/GenBank/DDBJ databases">
        <authorList>
            <person name="de Groot N.N."/>
        </authorList>
    </citation>
    <scope>NUCLEOTIDE SEQUENCE [LARGE SCALE GENOMIC DNA]</scope>
    <source>
        <strain evidence="2 3">DSM 13305</strain>
    </source>
</reference>
<accession>A0A1H8W3M7</accession>
<dbReference type="RefSeq" id="WP_091747566.1">
    <property type="nucleotide sequence ID" value="NZ_FODY01000014.1"/>
</dbReference>
<dbReference type="PANTHER" id="PTHR33531">
    <property type="entry name" value="RUBRERYTHRIN SUBFAMILY"/>
    <property type="match status" value="1"/>
</dbReference>
<dbReference type="STRING" id="112903.SAMN04490178_1143"/>
<proteinExistence type="predicted"/>
<organism evidence="2 3">
    <name type="scientific">Propionispora vibrioides</name>
    <dbReference type="NCBI Taxonomy" id="112903"/>
    <lineage>
        <taxon>Bacteria</taxon>
        <taxon>Bacillati</taxon>
        <taxon>Bacillota</taxon>
        <taxon>Negativicutes</taxon>
        <taxon>Selenomonadales</taxon>
        <taxon>Sporomusaceae</taxon>
        <taxon>Propionispora</taxon>
    </lineage>
</organism>
<feature type="domain" description="Rubrerythrin diiron-binding" evidence="1">
    <location>
        <begin position="5"/>
        <end position="142"/>
    </location>
</feature>
<keyword evidence="3" id="KW-1185">Reference proteome</keyword>
<dbReference type="PANTHER" id="PTHR33531:SF7">
    <property type="entry name" value="HYPOTHETICAL MEMBRANE PROTEIN, CONSERVED"/>
    <property type="match status" value="1"/>
</dbReference>
<protein>
    <submittedName>
        <fullName evidence="2">Rubrerythrin</fullName>
    </submittedName>
</protein>
<dbReference type="AlphaFoldDB" id="A0A1H8W3M7"/>
<dbReference type="GO" id="GO:0046872">
    <property type="term" value="F:metal ion binding"/>
    <property type="evidence" value="ECO:0007669"/>
    <property type="project" value="InterPro"/>
</dbReference>
<evidence type="ECO:0000313" key="2">
    <source>
        <dbReference type="EMBL" id="SEP22235.1"/>
    </source>
</evidence>
<name>A0A1H8W3M7_9FIRM</name>
<sequence>MNLFDFALTMELDGEAYYKELAAKTVHPDLKAVLEGLAAEERRHYDIIKAAQGGEWGIVPEQPALSDVPNVFADKTFDLADQERTIPRLKAEPIDLYRAALDKEKESVSLYQELAQKAASPEETALCQKLREEEAKHVELMDNIVEMLNRVQDWVESAEFNHQEIY</sequence>
<dbReference type="InterPro" id="IPR003251">
    <property type="entry name" value="Rr_diiron-bd_dom"/>
</dbReference>
<dbReference type="InterPro" id="IPR009078">
    <property type="entry name" value="Ferritin-like_SF"/>
</dbReference>